<sequence>MRDWRKAWYTYGQCDTSITPEEYNDYTSSLHASSRNDKMEEGNEKQMVVNPFTGEANYEITEVDGTLPDDLVGVLYRNGPGKFGINGERVAHILDADGLVVRFEFPEPGSSITERRVKFTSRFVETEGFIEENAAKQFLKRGTFGTAPRGLQSMFGEPKRMGLNADPEEKPPLLSRMAANAFHVDIKNTANTQVIAFGGKVLAFWEAGLPYALDPVTLKTLGTDYVGGPKVSPGKLPVNYVPGLPKELQPDMLGGRAHTAHPKMCPRTGHLVGWTWAQNPMDGSMEVTFTEYDSDGFRVVASESHVLEGVALAPHDMVLTENYIMLTINALSMDQLSFLSGAKGPAESLGMDGRALVRAFVFPRPTKDRSTFAPFVVNDIPACFSIHFSHGYEDEKTGNIVAYFSGWPPNDSKTFLGAWGGFCPDYHQIPVTNYWRMVSPLPSFIILFVEREICKFINVMHVLLQEIDPSTKRCVDLRVSPGSENVCCEHPVVHPNVQTKNAAFAYAQCCNVVGDSSAPLGYAKLRVDGSARAQPFLKAGERNEAVDVYWVGPRRFAGEPLVVPKRNGNLDREQDGYLLGLVYDAVKDQSSLMIFDLERELKDGPVCTLWLKTAMPHGLHGCFASDTSVKTSCFC</sequence>
<evidence type="ECO:0000256" key="2">
    <source>
        <dbReference type="ARBA" id="ARBA00022723"/>
    </source>
</evidence>
<gene>
    <name evidence="5" type="ORF">ACHAWU_000407</name>
</gene>
<evidence type="ECO:0000313" key="5">
    <source>
        <dbReference type="EMBL" id="KAL3757766.1"/>
    </source>
</evidence>
<accession>A0ABD3M4V4</accession>
<feature type="binding site" evidence="4">
    <location>
        <position position="315"/>
    </location>
    <ligand>
        <name>Fe cation</name>
        <dbReference type="ChEBI" id="CHEBI:24875"/>
        <note>catalytic</note>
    </ligand>
</feature>
<keyword evidence="6" id="KW-1185">Reference proteome</keyword>
<feature type="binding site" evidence="4">
    <location>
        <position position="261"/>
    </location>
    <ligand>
        <name>Fe cation</name>
        <dbReference type="ChEBI" id="CHEBI:24875"/>
        <note>catalytic</note>
    </ligand>
</feature>
<dbReference type="AlphaFoldDB" id="A0ABD3M4V4"/>
<comment type="caution">
    <text evidence="5">The sequence shown here is derived from an EMBL/GenBank/DDBJ whole genome shotgun (WGS) entry which is preliminary data.</text>
</comment>
<comment type="cofactor">
    <cofactor evidence="4">
        <name>Fe(2+)</name>
        <dbReference type="ChEBI" id="CHEBI:29033"/>
    </cofactor>
    <text evidence="4">Binds 1 Fe(2+) ion per subunit.</text>
</comment>
<evidence type="ECO:0000256" key="4">
    <source>
        <dbReference type="PIRSR" id="PIRSR604294-1"/>
    </source>
</evidence>
<name>A0ABD3M4V4_9STRA</name>
<proteinExistence type="inferred from homology"/>
<dbReference type="EMBL" id="JALLBG020000254">
    <property type="protein sequence ID" value="KAL3757766.1"/>
    <property type="molecule type" value="Genomic_DNA"/>
</dbReference>
<dbReference type="Proteomes" id="UP001530293">
    <property type="component" value="Unassembled WGS sequence"/>
</dbReference>
<keyword evidence="3 4" id="KW-0408">Iron</keyword>
<evidence type="ECO:0000256" key="3">
    <source>
        <dbReference type="ARBA" id="ARBA00023004"/>
    </source>
</evidence>
<dbReference type="PANTHER" id="PTHR10543">
    <property type="entry name" value="BETA-CAROTENE DIOXYGENASE"/>
    <property type="match status" value="1"/>
</dbReference>
<dbReference type="GO" id="GO:0046872">
    <property type="term" value="F:metal ion binding"/>
    <property type="evidence" value="ECO:0007669"/>
    <property type="project" value="UniProtKB-KW"/>
</dbReference>
<feature type="binding site" evidence="4">
    <location>
        <position position="620"/>
    </location>
    <ligand>
        <name>Fe cation</name>
        <dbReference type="ChEBI" id="CHEBI:24875"/>
        <note>catalytic</note>
    </ligand>
</feature>
<dbReference type="InterPro" id="IPR004294">
    <property type="entry name" value="Carotenoid_Oase"/>
</dbReference>
<keyword evidence="2 4" id="KW-0479">Metal-binding</keyword>
<dbReference type="Pfam" id="PF03055">
    <property type="entry name" value="RPE65"/>
    <property type="match status" value="1"/>
</dbReference>
<reference evidence="5 6" key="1">
    <citation type="submission" date="2024-10" db="EMBL/GenBank/DDBJ databases">
        <title>Updated reference genomes for cyclostephanoid diatoms.</title>
        <authorList>
            <person name="Roberts W.R."/>
            <person name="Alverson A.J."/>
        </authorList>
    </citation>
    <scope>NUCLEOTIDE SEQUENCE [LARGE SCALE GENOMIC DNA]</scope>
    <source>
        <strain evidence="5 6">AJA232-27</strain>
    </source>
</reference>
<protein>
    <recommendedName>
        <fullName evidence="7">Carotenoid oxygenase</fullName>
    </recommendedName>
</protein>
<evidence type="ECO:0000313" key="6">
    <source>
        <dbReference type="Proteomes" id="UP001530293"/>
    </source>
</evidence>
<comment type="similarity">
    <text evidence="1">Belongs to the carotenoid oxygenase family.</text>
</comment>
<evidence type="ECO:0000256" key="1">
    <source>
        <dbReference type="ARBA" id="ARBA00006787"/>
    </source>
</evidence>
<evidence type="ECO:0008006" key="7">
    <source>
        <dbReference type="Google" id="ProtNLM"/>
    </source>
</evidence>
<organism evidence="5 6">
    <name type="scientific">Discostella pseudostelligera</name>
    <dbReference type="NCBI Taxonomy" id="259834"/>
    <lineage>
        <taxon>Eukaryota</taxon>
        <taxon>Sar</taxon>
        <taxon>Stramenopiles</taxon>
        <taxon>Ochrophyta</taxon>
        <taxon>Bacillariophyta</taxon>
        <taxon>Coscinodiscophyceae</taxon>
        <taxon>Thalassiosirophycidae</taxon>
        <taxon>Stephanodiscales</taxon>
        <taxon>Stephanodiscaceae</taxon>
        <taxon>Discostella</taxon>
    </lineage>
</organism>
<dbReference type="PANTHER" id="PTHR10543:SF138">
    <property type="entry name" value="CAROTENOID OXYGENASE"/>
    <property type="match status" value="1"/>
</dbReference>
<feature type="binding site" evidence="4">
    <location>
        <position position="387"/>
    </location>
    <ligand>
        <name>Fe cation</name>
        <dbReference type="ChEBI" id="CHEBI:24875"/>
        <note>catalytic</note>
    </ligand>
</feature>